<dbReference type="SUPFAM" id="SSF53187">
    <property type="entry name" value="Zn-dependent exopeptidases"/>
    <property type="match status" value="1"/>
</dbReference>
<keyword evidence="1" id="KW-0812">Transmembrane</keyword>
<dbReference type="PANTHER" id="PTHR12147:SF26">
    <property type="entry name" value="PEPTIDASE M28 DOMAIN-CONTAINING PROTEIN"/>
    <property type="match status" value="1"/>
</dbReference>
<organism evidence="3 4">
    <name type="scientific">Massilia varians</name>
    <dbReference type="NCBI Taxonomy" id="457921"/>
    <lineage>
        <taxon>Bacteria</taxon>
        <taxon>Pseudomonadati</taxon>
        <taxon>Pseudomonadota</taxon>
        <taxon>Betaproteobacteria</taxon>
        <taxon>Burkholderiales</taxon>
        <taxon>Oxalobacteraceae</taxon>
        <taxon>Telluria group</taxon>
        <taxon>Massilia</taxon>
    </lineage>
</organism>
<keyword evidence="4" id="KW-1185">Reference proteome</keyword>
<dbReference type="InterPro" id="IPR045175">
    <property type="entry name" value="M28_fam"/>
</dbReference>
<keyword evidence="1" id="KW-0472">Membrane</keyword>
<feature type="transmembrane region" description="Helical" evidence="1">
    <location>
        <begin position="446"/>
        <end position="465"/>
    </location>
</feature>
<evidence type="ECO:0000313" key="4">
    <source>
        <dbReference type="Proteomes" id="UP001163336"/>
    </source>
</evidence>
<reference evidence="3" key="1">
    <citation type="submission" date="2022-11" db="EMBL/GenBank/DDBJ databases">
        <title>Isolation and characterization of PLA-degrading bacterium Massilia sp. from Antarctic soil.</title>
        <authorList>
            <person name="Sato K."/>
            <person name="Gomez-Fuentes C."/>
            <person name="Ahmad S.A."/>
            <person name="Zulkharnain A."/>
        </authorList>
    </citation>
    <scope>NUCLEOTIDE SEQUENCE</scope>
    <source>
        <strain evidence="3">N-3</strain>
    </source>
</reference>
<dbReference type="Pfam" id="PF04389">
    <property type="entry name" value="Peptidase_M28"/>
    <property type="match status" value="1"/>
</dbReference>
<evidence type="ECO:0000259" key="2">
    <source>
        <dbReference type="Pfam" id="PF04389"/>
    </source>
</evidence>
<keyword evidence="1" id="KW-1133">Transmembrane helix</keyword>
<protein>
    <recommendedName>
        <fullName evidence="2">Peptidase M28 domain-containing protein</fullName>
    </recommendedName>
</protein>
<evidence type="ECO:0000256" key="1">
    <source>
        <dbReference type="SAM" id="Phobius"/>
    </source>
</evidence>
<dbReference type="Gene3D" id="3.40.630.10">
    <property type="entry name" value="Zn peptidases"/>
    <property type="match status" value="1"/>
</dbReference>
<feature type="transmembrane region" description="Helical" evidence="1">
    <location>
        <begin position="471"/>
        <end position="488"/>
    </location>
</feature>
<feature type="transmembrane region" description="Helical" evidence="1">
    <location>
        <begin position="338"/>
        <end position="367"/>
    </location>
</feature>
<feature type="transmembrane region" description="Helical" evidence="1">
    <location>
        <begin position="528"/>
        <end position="549"/>
    </location>
</feature>
<dbReference type="Proteomes" id="UP001163336">
    <property type="component" value="Chromosome"/>
</dbReference>
<dbReference type="InterPro" id="IPR007484">
    <property type="entry name" value="Peptidase_M28"/>
</dbReference>
<accession>A0ABM8C1P2</accession>
<feature type="transmembrane region" description="Helical" evidence="1">
    <location>
        <begin position="422"/>
        <end position="439"/>
    </location>
</feature>
<name>A0ABM8C1P2_9BURK</name>
<dbReference type="RefSeq" id="WP_281912174.1">
    <property type="nucleotide sequence ID" value="NZ_AP026966.1"/>
</dbReference>
<dbReference type="EMBL" id="AP026966">
    <property type="protein sequence ID" value="BDT57081.1"/>
    <property type="molecule type" value="Genomic_DNA"/>
</dbReference>
<sequence>MLPAGSPMAPPRALDRRTLAALAAGLLALAMLAILAWTASRPAALPAPVAQAAPPALDRMMRHVSVLAAQPRPIATAANARARDYIVEQLRAIGLRPQVQSTTVQKSTVRFWGGTDVTLGVVHNIVVRLPGSAPDRMRRPALLLAAHYDSGNATLGAARGAAQVAAMIETARALHLGPAHPNAHLNDIVLLFLDGEEVGALGAKGFAERHPVAGEVGLTLKFDAVGSAGPLQLYAASNAGSGALGGWTQAVPRLGGSSLMARFYRLLPDTPRMGPLAAIDAPTLLFVNTGRPFDRTRALDAVERLDPALLGHLGDTMLRLSRHFGAQPLARGSNQPRAWFSVPLLGSVQHSVVLCWGLAALSCLMLARGYRRALGETDTTVAPLVQGFFGVALILLAARMLLWERRHELGALAQSQETAPSVVFLVSGACLFVGALYLLRRLTGAVPVFLGAMSWLALALLLILLWAPEAAWLLAWPLAAALAAFTALEAPRPFLLRVLILAAGLAPAPLLILPALRDAWTGLGPQGLYVLAVLIAAALLCFASLFLLLPLGRLVGVGVAAAFAACVALPGQASGPALQRPVQEQPILPPNRLVYFKDMNSWRAYWLLPPEPLDAWSKGLFPNLDKPSIYVDVFGWHSPRQWFAVAPREDRIAFPEAYMLRNPRLAPPGPNPALRRVEFTLRSKNSAPHIQMWVAGTKPRRSTLNGRVLTSGESPWSLSLYGMEDQLLRFTIDAPNDDPLAVMIEERIPGLPEHLLPPGAPPRMPGTGTTVAADVLRFY</sequence>
<feature type="transmembrane region" description="Helical" evidence="1">
    <location>
        <begin position="379"/>
        <end position="402"/>
    </location>
</feature>
<proteinExistence type="predicted"/>
<feature type="transmembrane region" description="Helical" evidence="1">
    <location>
        <begin position="495"/>
        <end position="516"/>
    </location>
</feature>
<evidence type="ECO:0000313" key="3">
    <source>
        <dbReference type="EMBL" id="BDT57081.1"/>
    </source>
</evidence>
<gene>
    <name evidence="3" type="ORF">MasN3_05750</name>
</gene>
<feature type="domain" description="Peptidase M28" evidence="2">
    <location>
        <begin position="124"/>
        <end position="319"/>
    </location>
</feature>
<dbReference type="PANTHER" id="PTHR12147">
    <property type="entry name" value="METALLOPEPTIDASE M28 FAMILY MEMBER"/>
    <property type="match status" value="1"/>
</dbReference>
<feature type="transmembrane region" description="Helical" evidence="1">
    <location>
        <begin position="554"/>
        <end position="573"/>
    </location>
</feature>